<evidence type="ECO:0000256" key="9">
    <source>
        <dbReference type="SAM" id="MobiDB-lite"/>
    </source>
</evidence>
<evidence type="ECO:0000256" key="7">
    <source>
        <dbReference type="ARBA" id="ARBA00023273"/>
    </source>
</evidence>
<evidence type="ECO:0000256" key="5">
    <source>
        <dbReference type="ARBA" id="ARBA00023054"/>
    </source>
</evidence>
<organism evidence="10 11">
    <name type="scientific">Mycena pura</name>
    <dbReference type="NCBI Taxonomy" id="153505"/>
    <lineage>
        <taxon>Eukaryota</taxon>
        <taxon>Fungi</taxon>
        <taxon>Dikarya</taxon>
        <taxon>Basidiomycota</taxon>
        <taxon>Agaricomycotina</taxon>
        <taxon>Agaricomycetes</taxon>
        <taxon>Agaricomycetidae</taxon>
        <taxon>Agaricales</taxon>
        <taxon>Marasmiineae</taxon>
        <taxon>Mycenaceae</taxon>
        <taxon>Mycena</taxon>
    </lineage>
</organism>
<evidence type="ECO:0000256" key="2">
    <source>
        <dbReference type="ARBA" id="ARBA00004300"/>
    </source>
</evidence>
<dbReference type="GO" id="GO:0030030">
    <property type="term" value="P:cell projection organization"/>
    <property type="evidence" value="ECO:0007669"/>
    <property type="project" value="UniProtKB-KW"/>
</dbReference>
<reference evidence="10" key="1">
    <citation type="submission" date="2023-03" db="EMBL/GenBank/DDBJ databases">
        <title>Massive genome expansion in bonnet fungi (Mycena s.s.) driven by repeated elements and novel gene families across ecological guilds.</title>
        <authorList>
            <consortium name="Lawrence Berkeley National Laboratory"/>
            <person name="Harder C.B."/>
            <person name="Miyauchi S."/>
            <person name="Viragh M."/>
            <person name="Kuo A."/>
            <person name="Thoen E."/>
            <person name="Andreopoulos B."/>
            <person name="Lu D."/>
            <person name="Skrede I."/>
            <person name="Drula E."/>
            <person name="Henrissat B."/>
            <person name="Morin E."/>
            <person name="Kohler A."/>
            <person name="Barry K."/>
            <person name="LaButti K."/>
            <person name="Morin E."/>
            <person name="Salamov A."/>
            <person name="Lipzen A."/>
            <person name="Mereny Z."/>
            <person name="Hegedus B."/>
            <person name="Baldrian P."/>
            <person name="Stursova M."/>
            <person name="Weitz H."/>
            <person name="Taylor A."/>
            <person name="Grigoriev I.V."/>
            <person name="Nagy L.G."/>
            <person name="Martin F."/>
            <person name="Kauserud H."/>
        </authorList>
    </citation>
    <scope>NUCLEOTIDE SEQUENCE</scope>
    <source>
        <strain evidence="10">9144</strain>
    </source>
</reference>
<feature type="region of interest" description="Disordered" evidence="9">
    <location>
        <begin position="580"/>
        <end position="603"/>
    </location>
</feature>
<sequence length="1043" mass="113880">MQHSVRGEEAATASRGRQGCGMIARGRGREVSKKVNTIAYTYAACECENGNGNGPVPDNTEWEMDAKRTNYVSSLDPGGKWACKASGADLTGASKVQESLVATVAGTLEAVGSVKREAKGRTRSHKVAQGPRMMCKDLARAHAFYGAPTGLGQHGRDWSKLRQGGSWLVDPQVALRDLHESGTCSGSAVGPTATRSARNSAGNPLREPGLRRPHPQGHPFQETAIRLRAQSAVELAASFAAAASPSRGASSQRAPGERLCRCAAYARLHQTASARTWARMTSTVSAPSSGNNSRVCDAHGICDGFIQATMGRRARNSHLIFQSFYSATNASGLEKWATEVEGMHCGRPELERGRELNPSARVQDARGWPLHQAMSRWAETRTRSLRPIAHFSTFQGASSRLGRLSYTCACTGGHGRGAVRELARLVAGPGAARMDCLCRTSARAAPRVLAHYVSRMWDKGVGMRACYVRGTRGYVVGLALSNKLIRRRLAFGLHAGSTSECSPRPYVGYRRALSTRHGLTTSDDLTLSDSTRHVATACVFPGTSDMLALAPARATQCGRVVVRLGGESSGTQLNACTVELPDGASQPPSGDAAHRKKKFAEPRASSHVTVELELYSFLTETGHGTSAIADTGIPESGCVFCKRHPHSRNGCALRHPVAPAAARSTARGASAPPVPTACKPSSGWGLDTPVPGHPRLGDKPPHARSAAAAVSGPSGARVPRRLMSGRKNCRHEAGRTAQALCAGTGGHGGVEERPRKEATRRPASLKYPLDIRSADILNIRSISAARIIYGYSEYPLDIRSISGARIYFVARQILEGKHAKLETDLREHEENAKSNDEARVEEIHKLELIFQMQEVGGRYQEAEHTHQKALEDLSQHIKDQEQLEEELMGLREREENTKSEAQKLEENVKALERTIQGLKQDVTEKDKKVQYLQEYEKSKDKDNKDQDRAKAREAELEGLLKETETKYEKAKKKIHKLQDRVAELEQEIIQLKIFQEKSEATHSAEEQLTIFEKGRRHGELEASTKRYFFCILCKRRDQDLHRG</sequence>
<evidence type="ECO:0000256" key="3">
    <source>
        <dbReference type="ARBA" id="ARBA00022490"/>
    </source>
</evidence>
<feature type="coiled-coil region" evidence="8">
    <location>
        <begin position="866"/>
        <end position="994"/>
    </location>
</feature>
<feature type="compositionally biased region" description="Basic and acidic residues" evidence="9">
    <location>
        <begin position="749"/>
        <end position="760"/>
    </location>
</feature>
<comment type="caution">
    <text evidence="10">The sequence shown here is derived from an EMBL/GenBank/DDBJ whole genome shotgun (WGS) entry which is preliminary data.</text>
</comment>
<evidence type="ECO:0000313" key="11">
    <source>
        <dbReference type="Proteomes" id="UP001219525"/>
    </source>
</evidence>
<name>A0AAD6YWD9_9AGAR</name>
<accession>A0AAD6YWD9</accession>
<dbReference type="InterPro" id="IPR026201">
    <property type="entry name" value="Cep290"/>
</dbReference>
<feature type="coiled-coil region" evidence="8">
    <location>
        <begin position="811"/>
        <end position="838"/>
    </location>
</feature>
<feature type="region of interest" description="Disordered" evidence="9">
    <location>
        <begin position="699"/>
        <end position="720"/>
    </location>
</feature>
<dbReference type="PANTHER" id="PTHR18879:SF20">
    <property type="entry name" value="CENTROSOMAL PROTEIN OF 290 KDA"/>
    <property type="match status" value="1"/>
</dbReference>
<feature type="compositionally biased region" description="Polar residues" evidence="9">
    <location>
        <begin position="193"/>
        <end position="202"/>
    </location>
</feature>
<keyword evidence="3" id="KW-0963">Cytoplasm</keyword>
<dbReference type="CDD" id="cd07307">
    <property type="entry name" value="BAR"/>
    <property type="match status" value="1"/>
</dbReference>
<evidence type="ECO:0000313" key="10">
    <source>
        <dbReference type="EMBL" id="KAJ7230746.1"/>
    </source>
</evidence>
<feature type="region of interest" description="Disordered" evidence="9">
    <location>
        <begin position="740"/>
        <end position="761"/>
    </location>
</feature>
<proteinExistence type="predicted"/>
<keyword evidence="7" id="KW-0966">Cell projection</keyword>
<dbReference type="PANTHER" id="PTHR18879">
    <property type="entry name" value="CENTROSOMAL PROTEIN OF 290 KDA"/>
    <property type="match status" value="1"/>
</dbReference>
<keyword evidence="5 8" id="KW-0175">Coiled coil</keyword>
<evidence type="ECO:0000256" key="6">
    <source>
        <dbReference type="ARBA" id="ARBA00023212"/>
    </source>
</evidence>
<dbReference type="Proteomes" id="UP001219525">
    <property type="component" value="Unassembled WGS sequence"/>
</dbReference>
<feature type="compositionally biased region" description="Low complexity" evidence="9">
    <location>
        <begin position="703"/>
        <end position="717"/>
    </location>
</feature>
<keyword evidence="6" id="KW-0206">Cytoskeleton</keyword>
<keyword evidence="11" id="KW-1185">Reference proteome</keyword>
<evidence type="ECO:0000256" key="8">
    <source>
        <dbReference type="SAM" id="Coils"/>
    </source>
</evidence>
<evidence type="ECO:0000256" key="1">
    <source>
        <dbReference type="ARBA" id="ARBA00004120"/>
    </source>
</evidence>
<evidence type="ECO:0000256" key="4">
    <source>
        <dbReference type="ARBA" id="ARBA00022794"/>
    </source>
</evidence>
<dbReference type="AlphaFoldDB" id="A0AAD6YWD9"/>
<dbReference type="EMBL" id="JARJCW010000001">
    <property type="protein sequence ID" value="KAJ7230746.1"/>
    <property type="molecule type" value="Genomic_DNA"/>
</dbReference>
<gene>
    <name evidence="10" type="ORF">GGX14DRAFT_384645</name>
</gene>
<protein>
    <submittedName>
        <fullName evidence="10">Uncharacterized protein</fullName>
    </submittedName>
</protein>
<keyword evidence="4" id="KW-0970">Cilium biogenesis/degradation</keyword>
<feature type="region of interest" description="Disordered" evidence="9">
    <location>
        <begin position="182"/>
        <end position="218"/>
    </location>
</feature>
<comment type="subcellular location">
    <subcellularLocation>
        <location evidence="1">Cytoplasm</location>
        <location evidence="1">Cytoskeleton</location>
        <location evidence="1">Cilium basal body</location>
    </subcellularLocation>
    <subcellularLocation>
        <location evidence="2">Cytoplasm</location>
        <location evidence="2">Cytoskeleton</location>
        <location evidence="2">Microtubule organizing center</location>
        <location evidence="2">Centrosome</location>
    </subcellularLocation>
</comment>